<protein>
    <submittedName>
        <fullName evidence="1">Uncharacterized protein</fullName>
    </submittedName>
</protein>
<name>A0A9D4D7I3_DREPO</name>
<dbReference type="AlphaFoldDB" id="A0A9D4D7I3"/>
<organism evidence="1 2">
    <name type="scientific">Dreissena polymorpha</name>
    <name type="common">Zebra mussel</name>
    <name type="synonym">Mytilus polymorpha</name>
    <dbReference type="NCBI Taxonomy" id="45954"/>
    <lineage>
        <taxon>Eukaryota</taxon>
        <taxon>Metazoa</taxon>
        <taxon>Spiralia</taxon>
        <taxon>Lophotrochozoa</taxon>
        <taxon>Mollusca</taxon>
        <taxon>Bivalvia</taxon>
        <taxon>Autobranchia</taxon>
        <taxon>Heteroconchia</taxon>
        <taxon>Euheterodonta</taxon>
        <taxon>Imparidentia</taxon>
        <taxon>Neoheterodontei</taxon>
        <taxon>Myida</taxon>
        <taxon>Dreissenoidea</taxon>
        <taxon>Dreissenidae</taxon>
        <taxon>Dreissena</taxon>
    </lineage>
</organism>
<evidence type="ECO:0000313" key="1">
    <source>
        <dbReference type="EMBL" id="KAH3739311.1"/>
    </source>
</evidence>
<dbReference type="Proteomes" id="UP000828390">
    <property type="component" value="Unassembled WGS sequence"/>
</dbReference>
<dbReference type="EMBL" id="JAIWYP010000011">
    <property type="protein sequence ID" value="KAH3739311.1"/>
    <property type="molecule type" value="Genomic_DNA"/>
</dbReference>
<accession>A0A9D4D7I3</accession>
<keyword evidence="2" id="KW-1185">Reference proteome</keyword>
<evidence type="ECO:0000313" key="2">
    <source>
        <dbReference type="Proteomes" id="UP000828390"/>
    </source>
</evidence>
<reference evidence="1" key="2">
    <citation type="submission" date="2020-11" db="EMBL/GenBank/DDBJ databases">
        <authorList>
            <person name="McCartney M.A."/>
            <person name="Auch B."/>
            <person name="Kono T."/>
            <person name="Mallez S."/>
            <person name="Becker A."/>
            <person name="Gohl D.M."/>
            <person name="Silverstein K.A.T."/>
            <person name="Koren S."/>
            <person name="Bechman K.B."/>
            <person name="Herman A."/>
            <person name="Abrahante J.E."/>
            <person name="Garbe J."/>
        </authorList>
    </citation>
    <scope>NUCLEOTIDE SEQUENCE</scope>
    <source>
        <strain evidence="1">Duluth1</strain>
        <tissue evidence="1">Whole animal</tissue>
    </source>
</reference>
<sequence length="56" mass="6763">MRLRYQPDCLPPPELSCQIRMYSRSPRLFVVDNRKFKTLPLANSLNQQHIFFRNII</sequence>
<comment type="caution">
    <text evidence="1">The sequence shown here is derived from an EMBL/GenBank/DDBJ whole genome shotgun (WGS) entry which is preliminary data.</text>
</comment>
<proteinExistence type="predicted"/>
<gene>
    <name evidence="1" type="ORF">DPMN_045961</name>
</gene>
<reference evidence="1" key="1">
    <citation type="journal article" date="2019" name="bioRxiv">
        <title>The Genome of the Zebra Mussel, Dreissena polymorpha: A Resource for Invasive Species Research.</title>
        <authorList>
            <person name="McCartney M.A."/>
            <person name="Auch B."/>
            <person name="Kono T."/>
            <person name="Mallez S."/>
            <person name="Zhang Y."/>
            <person name="Obille A."/>
            <person name="Becker A."/>
            <person name="Abrahante J.E."/>
            <person name="Garbe J."/>
            <person name="Badalamenti J.P."/>
            <person name="Herman A."/>
            <person name="Mangelson H."/>
            <person name="Liachko I."/>
            <person name="Sullivan S."/>
            <person name="Sone E.D."/>
            <person name="Koren S."/>
            <person name="Silverstein K.A.T."/>
            <person name="Beckman K.B."/>
            <person name="Gohl D.M."/>
        </authorList>
    </citation>
    <scope>NUCLEOTIDE SEQUENCE</scope>
    <source>
        <strain evidence="1">Duluth1</strain>
        <tissue evidence="1">Whole animal</tissue>
    </source>
</reference>